<dbReference type="GO" id="GO:0006351">
    <property type="term" value="P:DNA-templated transcription"/>
    <property type="evidence" value="ECO:0007669"/>
    <property type="project" value="InterPro"/>
</dbReference>
<dbReference type="RefSeq" id="YP_003541123.1">
    <property type="nucleotide sequence ID" value="NC_013999.1"/>
</dbReference>
<name>A8KAR2_9VIRU</name>
<dbReference type="SUPFAM" id="SSF56672">
    <property type="entry name" value="DNA/RNA polymerases"/>
    <property type="match status" value="1"/>
</dbReference>
<dbReference type="GO" id="GO:0003968">
    <property type="term" value="F:RNA-directed RNA polymerase activity"/>
    <property type="evidence" value="ECO:0007669"/>
    <property type="project" value="UniProtKB-KW"/>
</dbReference>
<organism evidence="9 10">
    <name type="scientific">Phlebiopsis gigantea mycovirus dsRNA 1</name>
    <dbReference type="NCBI Taxonomy" id="349681"/>
    <lineage>
        <taxon>Viruses</taxon>
        <taxon>Riboviria</taxon>
        <taxon>Orthornavirae</taxon>
        <taxon>Duplornaviricota</taxon>
        <taxon>Chrymotiviricetes</taxon>
        <taxon>Ghabrivirales</taxon>
        <taxon>Totiviridae</taxon>
    </lineage>
</organism>
<dbReference type="InterPro" id="IPR043502">
    <property type="entry name" value="DNA/RNA_pol_sf"/>
</dbReference>
<evidence type="ECO:0000256" key="5">
    <source>
        <dbReference type="ARBA" id="ARBA00022741"/>
    </source>
</evidence>
<evidence type="ECO:0000256" key="7">
    <source>
        <dbReference type="RuleBase" id="RU364050"/>
    </source>
</evidence>
<dbReference type="GO" id="GO:0000166">
    <property type="term" value="F:nucleotide binding"/>
    <property type="evidence" value="ECO:0007669"/>
    <property type="project" value="UniProtKB-KW"/>
</dbReference>
<comment type="catalytic activity">
    <reaction evidence="6 7">
        <text>RNA(n) + a ribonucleoside 5'-triphosphate = RNA(n+1) + diphosphate</text>
        <dbReference type="Rhea" id="RHEA:21248"/>
        <dbReference type="Rhea" id="RHEA-COMP:14527"/>
        <dbReference type="Rhea" id="RHEA-COMP:17342"/>
        <dbReference type="ChEBI" id="CHEBI:33019"/>
        <dbReference type="ChEBI" id="CHEBI:61557"/>
        <dbReference type="ChEBI" id="CHEBI:140395"/>
        <dbReference type="EC" id="2.7.7.48"/>
    </reaction>
</comment>
<keyword evidence="7" id="KW-0693">Viral RNA replication</keyword>
<dbReference type="GeneID" id="8923173"/>
<evidence type="ECO:0000256" key="2">
    <source>
        <dbReference type="ARBA" id="ARBA00022484"/>
    </source>
</evidence>
<evidence type="ECO:0000256" key="8">
    <source>
        <dbReference type="SAM" id="MobiDB-lite"/>
    </source>
</evidence>
<protein>
    <recommendedName>
        <fullName evidence="7">RNA-directed RNA polymerase</fullName>
        <ecNumber evidence="7">2.7.7.48</ecNumber>
    </recommendedName>
</protein>
<sequence>MSPDEGRAVAHQTDVAARGMDRSAASHLNLEVSGGSENEHTTALPRSLVWAELIDKLGKDGQRYAIAIPSGEGKTFLKNTCPALFTDHDDLEDQRIAGPLYRAAVASGDYSALNAYHHSTSLSARTPVLLTWGKETCAPGMFTFLGAHLLLESTGIRENAGNREGLIRSGDFVYSVSFESRDALIAKSLKTKRRPYLWDLPSSVVSRHPLFSALANKKYPQLIAAAEEIARAGDMIHKGAYAVVKEYYDMFLRDVVSQVLSFNDGVVLHKLAFNGQLPDVMYQLYDKHAPEQLPDYSDAKAVLDKGAPKGTYHGAHVYDAKTLFRGVQGKRRAHEYGSMSFQDISDLARTNAVVLVGPPATGQWLYAAPIRRYNPAFPDLPGIFVSPSTPPASNSVVPIGYSYWLLYSYFKRAGLTAARAKREAHREYALTTGLKKIGLQGETTGAPTKRRKWETGQARRSRLVRANAALVETVDDIQTKVRASRTEALKRERALDEPYLIGYQSNPNVQTHLRNQIERLLLALGVDDALAVDLLRELYPFKDEELLARTRVDAFLVVKLLERLSIKYGVGYVKGVLVGTGGLGLQGIAGFALYALSSADAATYVAVLSHNHILCHGIKPATQFLKAVQTVTRRIQRLPSYFPHSWPDYSPLPRAQFNPSAVSILYVNLLVGRAQDELLGFDGYVEKRNGADWIQKSITTSSDPKKRAKVWDQLSTAAMRRMAVHTASALNQARNPDGVGDLTPSGFLAHFVTVAPRGSIGTGKDDLRPYGIPLHNAHKRLWLDSIPPDQLPQVIERPAEVFTNAQVKTESGLRLRQIIPGEIHQWLIESIAMYRIEPALFKGISSFTLGSTPVSMMIADLKRWWRTRHGRYTLATDYADFNYLHTLEDMKRFWRIVVLEPALTLAGPGDWDGVNYAGFVAKCAEWQIDALDKLYVREVGSDGMYRRVTRSLWSGWRTTTMINNTMNLVYNEINRSVCETELGYDPIYDGHVNGDDGDFEVRCLSDALFYLRHLDIEKLDVQASKQLLAASHAEYLRIDYTPQGIRGSIARSCASFVGGDLQDPVIDVGPDYVRGTSEAINVMIRRGFDPFEGEWLRDTVCGYYAYIKVQLMDGSERVSRLTDTRKLYVPYSDGGYGLVRYATPSSTRLATTRKWPSARGSWTLDKVPHHGVGAACRAAIGRFARRGMQFAHPEVLYRMYASLASQGVDNVTNKWWQDLDRAQLADHLDWLNKVDVVYREHVSSLSSRQVDLVKSAVDRVLTRDPYESHIYEIPSIKQALAEYSSRLLGLASVGPQLLQDIVDTSTGERLTVAQIAQAFGEEMNERYKFFGFYPATFIDLILDHGYELPVTTLGVCPDYLLPLLDLIVSDVTNAYEPQLEGVQQLKDYYDRLLRDAITTAELYLYQTYPHLLKT</sequence>
<proteinExistence type="inferred from homology"/>
<dbReference type="Pfam" id="PF02123">
    <property type="entry name" value="RdRP_4"/>
    <property type="match status" value="1"/>
</dbReference>
<dbReference type="Proteomes" id="UP000201296">
    <property type="component" value="Segment"/>
</dbReference>
<evidence type="ECO:0000313" key="10">
    <source>
        <dbReference type="Proteomes" id="UP000201296"/>
    </source>
</evidence>
<keyword evidence="2 7" id="KW-0696">RNA-directed RNA polymerase</keyword>
<dbReference type="EC" id="2.7.7.48" evidence="7"/>
<keyword evidence="5 7" id="KW-0547">Nucleotide-binding</keyword>
<reference evidence="9 10" key="1">
    <citation type="journal article" date="2009" name="Virus Genes">
        <title>Molecular characterisation of two novel double-stranded RNA elements from Phlebiopsis gigantea.</title>
        <authorList>
            <person name="Kozlakidis Z."/>
            <person name="Hacker C.V."/>
            <person name="Bradley D."/>
            <person name="Jamal A."/>
            <person name="Phoon X."/>
            <person name="Webber J."/>
            <person name="Brasier C.M."/>
            <person name="Buck K.W."/>
            <person name="Coutts R.H."/>
        </authorList>
    </citation>
    <scope>NUCLEOTIDE SEQUENCE [LARGE SCALE GENOMIC DNA]</scope>
    <source>
        <strain evidence="9">TW2</strain>
    </source>
</reference>
<comment type="similarity">
    <text evidence="1">Belongs to the totiviridae RNA-directed RNA polymerase family.</text>
</comment>
<reference evidence="9 10" key="2">
    <citation type="journal article" date="2011" name="Arch. Virol.">
        <title>Incidence of Phlebiopsis gigantea large virus-1 in a collection of Phlebiopsis gigantea isolates.</title>
        <authorList>
            <person name="Lim J.M."/>
            <person name="Jamal A."/>
            <person name="Phoon X."/>
            <person name="Korhonen K."/>
            <person name="Coutts R.H."/>
        </authorList>
    </citation>
    <scope>NUCLEOTIDE SEQUENCE [LARGE SCALE GENOMIC DNA]</scope>
    <source>
        <strain evidence="9">TW2</strain>
    </source>
</reference>
<dbReference type="GO" id="GO:0003723">
    <property type="term" value="F:RNA binding"/>
    <property type="evidence" value="ECO:0007669"/>
    <property type="project" value="InterPro"/>
</dbReference>
<accession>A8KAR2</accession>
<evidence type="ECO:0000256" key="6">
    <source>
        <dbReference type="ARBA" id="ARBA00048744"/>
    </source>
</evidence>
<evidence type="ECO:0000256" key="3">
    <source>
        <dbReference type="ARBA" id="ARBA00022679"/>
    </source>
</evidence>
<evidence type="ECO:0000313" key="9">
    <source>
        <dbReference type="EMBL" id="CAJ34333.2"/>
    </source>
</evidence>
<dbReference type="KEGG" id="vg:8923173"/>
<dbReference type="InterPro" id="IPR001795">
    <property type="entry name" value="RNA-dir_pol_luteovirus"/>
</dbReference>
<gene>
    <name evidence="9" type="primary">RdRp</name>
</gene>
<dbReference type="EMBL" id="AM111096">
    <property type="protein sequence ID" value="CAJ34333.2"/>
    <property type="molecule type" value="Genomic_RNA"/>
</dbReference>
<feature type="region of interest" description="Disordered" evidence="8">
    <location>
        <begin position="1"/>
        <end position="20"/>
    </location>
</feature>
<keyword evidence="4 7" id="KW-0548">Nucleotidyltransferase</keyword>
<keyword evidence="3 7" id="KW-0808">Transferase</keyword>
<evidence type="ECO:0000256" key="1">
    <source>
        <dbReference type="ARBA" id="ARBA00010455"/>
    </source>
</evidence>
<evidence type="ECO:0000256" key="4">
    <source>
        <dbReference type="ARBA" id="ARBA00022695"/>
    </source>
</evidence>
<keyword evidence="10" id="KW-1185">Reference proteome</keyword>